<feature type="region of interest" description="Disordered" evidence="11">
    <location>
        <begin position="1184"/>
        <end position="1203"/>
    </location>
</feature>
<feature type="region of interest" description="Disordered" evidence="11">
    <location>
        <begin position="488"/>
        <end position="519"/>
    </location>
</feature>
<feature type="compositionally biased region" description="Basic and acidic residues" evidence="11">
    <location>
        <begin position="390"/>
        <end position="400"/>
    </location>
</feature>
<feature type="region of interest" description="Disordered" evidence="11">
    <location>
        <begin position="780"/>
        <end position="801"/>
    </location>
</feature>
<dbReference type="Pfam" id="PF00069">
    <property type="entry name" value="Pkinase"/>
    <property type="match status" value="2"/>
</dbReference>
<evidence type="ECO:0000256" key="10">
    <source>
        <dbReference type="PROSITE-ProRule" id="PRU10141"/>
    </source>
</evidence>
<feature type="region of interest" description="Disordered" evidence="11">
    <location>
        <begin position="1526"/>
        <end position="1592"/>
    </location>
</feature>
<feature type="compositionally biased region" description="Polar residues" evidence="11">
    <location>
        <begin position="1552"/>
        <end position="1569"/>
    </location>
</feature>
<feature type="region of interest" description="Disordered" evidence="11">
    <location>
        <begin position="677"/>
        <end position="741"/>
    </location>
</feature>
<dbReference type="OMA" id="CKWHGAT"/>
<dbReference type="GO" id="GO:0004708">
    <property type="term" value="F:MAP kinase kinase activity"/>
    <property type="evidence" value="ECO:0007669"/>
    <property type="project" value="UniProtKB-EC"/>
</dbReference>
<feature type="region of interest" description="Disordered" evidence="11">
    <location>
        <begin position="1865"/>
        <end position="1919"/>
    </location>
</feature>
<comment type="catalytic activity">
    <reaction evidence="9">
        <text>L-tyrosyl-[protein] + ATP = O-phospho-L-tyrosyl-[protein] + ADP + H(+)</text>
        <dbReference type="Rhea" id="RHEA:10596"/>
        <dbReference type="Rhea" id="RHEA-COMP:10136"/>
        <dbReference type="Rhea" id="RHEA-COMP:20101"/>
        <dbReference type="ChEBI" id="CHEBI:15378"/>
        <dbReference type="ChEBI" id="CHEBI:30616"/>
        <dbReference type="ChEBI" id="CHEBI:46858"/>
        <dbReference type="ChEBI" id="CHEBI:61978"/>
        <dbReference type="ChEBI" id="CHEBI:456216"/>
        <dbReference type="EC" id="2.7.12.2"/>
    </reaction>
</comment>
<dbReference type="FunFam" id="1.10.510.10:FF:001369">
    <property type="entry name" value="Protein kinase, putative"/>
    <property type="match status" value="1"/>
</dbReference>
<comment type="catalytic activity">
    <reaction evidence="7">
        <text>L-seryl-[protein] + ATP = O-phospho-L-seryl-[protein] + ADP + H(+)</text>
        <dbReference type="Rhea" id="RHEA:17989"/>
        <dbReference type="Rhea" id="RHEA-COMP:9863"/>
        <dbReference type="Rhea" id="RHEA-COMP:11604"/>
        <dbReference type="ChEBI" id="CHEBI:15378"/>
        <dbReference type="ChEBI" id="CHEBI:29999"/>
        <dbReference type="ChEBI" id="CHEBI:30616"/>
        <dbReference type="ChEBI" id="CHEBI:83421"/>
        <dbReference type="ChEBI" id="CHEBI:456216"/>
        <dbReference type="EC" id="2.7.12.2"/>
    </reaction>
</comment>
<dbReference type="InterPro" id="IPR011009">
    <property type="entry name" value="Kinase-like_dom_sf"/>
</dbReference>
<feature type="compositionally biased region" description="Low complexity" evidence="11">
    <location>
        <begin position="1643"/>
        <end position="1655"/>
    </location>
</feature>
<dbReference type="FunFam" id="3.30.200.20:FF:000909">
    <property type="entry name" value="Mitogen-activated protein kinase kinase, putative"/>
    <property type="match status" value="1"/>
</dbReference>
<feature type="compositionally biased region" description="Polar residues" evidence="11">
    <location>
        <begin position="782"/>
        <end position="791"/>
    </location>
</feature>
<feature type="region of interest" description="Disordered" evidence="11">
    <location>
        <begin position="178"/>
        <end position="204"/>
    </location>
</feature>
<feature type="compositionally biased region" description="Low complexity" evidence="11">
    <location>
        <begin position="684"/>
        <end position="701"/>
    </location>
</feature>
<dbReference type="PANTHER" id="PTHR48013:SF9">
    <property type="entry name" value="DUAL SPECIFICITY MITOGEN-ACTIVATED PROTEIN KINASE KINASE 5"/>
    <property type="match status" value="1"/>
</dbReference>
<keyword evidence="4 10" id="KW-0067">ATP-binding</keyword>
<feature type="region of interest" description="Disordered" evidence="11">
    <location>
        <begin position="1632"/>
        <end position="1668"/>
    </location>
</feature>
<feature type="compositionally biased region" description="Low complexity" evidence="11">
    <location>
        <begin position="253"/>
        <end position="292"/>
    </location>
</feature>
<dbReference type="GO" id="GO:0005524">
    <property type="term" value="F:ATP binding"/>
    <property type="evidence" value="ECO:0007669"/>
    <property type="project" value="UniProtKB-UniRule"/>
</dbReference>
<keyword evidence="14" id="KW-1185">Reference proteome</keyword>
<dbReference type="PANTHER" id="PTHR48013">
    <property type="entry name" value="DUAL SPECIFICITY MITOGEN-ACTIVATED PROTEIN KINASE KINASE 5-RELATED"/>
    <property type="match status" value="1"/>
</dbReference>
<feature type="region of interest" description="Disordered" evidence="11">
    <location>
        <begin position="141"/>
        <end position="166"/>
    </location>
</feature>
<feature type="compositionally biased region" description="Polar residues" evidence="11">
    <location>
        <begin position="716"/>
        <end position="736"/>
    </location>
</feature>
<feature type="compositionally biased region" description="Low complexity" evidence="11">
    <location>
        <begin position="1890"/>
        <end position="1904"/>
    </location>
</feature>
<feature type="compositionally biased region" description="Basic and acidic residues" evidence="11">
    <location>
        <begin position="1908"/>
        <end position="1919"/>
    </location>
</feature>
<dbReference type="PROSITE" id="PS00107">
    <property type="entry name" value="PROTEIN_KINASE_ATP"/>
    <property type="match status" value="1"/>
</dbReference>
<feature type="region of interest" description="Disordered" evidence="11">
    <location>
        <begin position="1"/>
        <end position="25"/>
    </location>
</feature>
<feature type="compositionally biased region" description="Gly residues" evidence="11">
    <location>
        <begin position="496"/>
        <end position="515"/>
    </location>
</feature>
<dbReference type="FunFam" id="1.10.510.10:FF:001371">
    <property type="entry name" value="Protein kinase, putative"/>
    <property type="match status" value="1"/>
</dbReference>
<comment type="caution">
    <text evidence="13">The sequence shown here is derived from an EMBL/GenBank/DDBJ whole genome shotgun (WGS) entry which is preliminary data.</text>
</comment>
<dbReference type="InterPro" id="IPR017441">
    <property type="entry name" value="Protein_kinase_ATP_BS"/>
</dbReference>
<reference evidence="13 14" key="1">
    <citation type="journal article" date="2015" name="PLoS Pathog.">
        <title>Leptomonas seymouri: Adaptations to the Dixenous Life Cycle Analyzed by Genome Sequencing, Transcriptome Profiling and Co-infection with Leishmania donovani.</title>
        <authorList>
            <person name="Kraeva N."/>
            <person name="Butenko A."/>
            <person name="Hlavacova J."/>
            <person name="Kostygov A."/>
            <person name="Myskova J."/>
            <person name="Grybchuk D."/>
            <person name="Lestinova T."/>
            <person name="Votypka J."/>
            <person name="Volf P."/>
            <person name="Opperdoes F."/>
            <person name="Flegontov P."/>
            <person name="Lukes J."/>
            <person name="Yurchenko V."/>
        </authorList>
    </citation>
    <scope>NUCLEOTIDE SEQUENCE [LARGE SCALE GENOMIC DNA]</scope>
    <source>
        <strain evidence="13 14">ATCC 30220</strain>
    </source>
</reference>
<feature type="region of interest" description="Disordered" evidence="11">
    <location>
        <begin position="601"/>
        <end position="620"/>
    </location>
</feature>
<feature type="compositionally biased region" description="Low complexity" evidence="11">
    <location>
        <begin position="1"/>
        <end position="12"/>
    </location>
</feature>
<dbReference type="EC" id="2.7.12.2" evidence="6"/>
<feature type="region of interest" description="Disordered" evidence="11">
    <location>
        <begin position="369"/>
        <end position="400"/>
    </location>
</feature>
<dbReference type="PROSITE" id="PS50011">
    <property type="entry name" value="PROTEIN_KINASE_DOM"/>
    <property type="match status" value="1"/>
</dbReference>
<evidence type="ECO:0000256" key="7">
    <source>
        <dbReference type="ARBA" id="ARBA00049014"/>
    </source>
</evidence>
<dbReference type="SUPFAM" id="SSF56112">
    <property type="entry name" value="Protein kinase-like (PK-like)"/>
    <property type="match status" value="1"/>
</dbReference>
<dbReference type="Gene3D" id="1.10.510.10">
    <property type="entry name" value="Transferase(Phosphotransferase) domain 1"/>
    <property type="match status" value="2"/>
</dbReference>
<name>A0A0N0P775_LEPSE</name>
<evidence type="ECO:0000256" key="3">
    <source>
        <dbReference type="ARBA" id="ARBA00022777"/>
    </source>
</evidence>
<feature type="compositionally biased region" description="Polar residues" evidence="11">
    <location>
        <begin position="228"/>
        <end position="238"/>
    </location>
</feature>
<protein>
    <recommendedName>
        <fullName evidence="6">mitogen-activated protein kinase kinase</fullName>
        <ecNumber evidence="6">2.7.12.2</ecNumber>
    </recommendedName>
</protein>
<evidence type="ECO:0000256" key="5">
    <source>
        <dbReference type="ARBA" id="ARBA00038035"/>
    </source>
</evidence>
<dbReference type="EMBL" id="LJSK01000049">
    <property type="protein sequence ID" value="KPI88476.1"/>
    <property type="molecule type" value="Genomic_DNA"/>
</dbReference>
<dbReference type="InterPro" id="IPR008271">
    <property type="entry name" value="Ser/Thr_kinase_AS"/>
</dbReference>
<evidence type="ECO:0000256" key="9">
    <source>
        <dbReference type="ARBA" id="ARBA00051693"/>
    </source>
</evidence>
<sequence length="2042" mass="209138">MSSSHGDSGASSQPPLSSTRSGVTVSNANVGASAATAAAPQQLRGPLLQQQHIDLARLPTYPPTCFYLTREYSKPRGGCRGGLALTENKSDRSEVAYWGSRHAWLSVPPPVLPLPEMLVRASMVKADGDGAACEGAGLCSSGGDRRKGPPFPGPELQTSDAGPAGAAITTTSNHRYCNGAGEMDSEGRSQLRCSKGVPPEADVESTAVEGPIAHRMLLPQSPGPNAASPPSLQGNIPCSNDALKRSTGIYSGPSSSSPARSSSSVAATASTSTVSRRSPDSASTSGSGAAPGIGLSVYTPPDAEPEPLKQREGFVAAGGAASANMFYAASPKVLEANSLMLPTGPQKCNPLAPSIVSSVKATSPTAVTDGVVAPQHSNPPTSSLTPSGEADGKGAGKEQAGEAYVVATTTTTAVGGTPAAAAPARVVKRRPPSLFTASPISPLGFPAAFITGADATNAAAVASSAASGLSSVRPPALMPSNRFHQAADAAVASRDAGGGRPFASGVPGGGSGGGFSHSSSLALASQLEPPKLLLPRQATANASTSGFSGSSLGVITTLTSTVGYPEERQGLQRMLSAPYSCGLSAASPGLVPTVLSTLTTTAKSEGDDEARDAGPLQDSEADYVGRYTPRHASQTPPHLQLQPAPQTRGLHGAAMLAYSPQRATRVAPLMAPLNAAPSRKDYGSASTASSQSSSFTNHSSAVSTAPNPAGGPAMASNETSVLGRTRTSPLQSSSPSGPMLAARRCHSMTAASAASPISCNFGAPPPYCVPCRCATRGGPSPHSCSASPTLSPGNAGGARPPLLALAPAPTTNTITASAPTTASATAVATATPQHGITIAIASTAAASSPVPFVGSDSAAATTSSASTALAPAALPTPVRTAAARRRAVPPSLFKARSPVSETSGAGGSEAMTSPKSADPGFIFHRTSVASSALFSPPLHARMPGTVMGGSHAPSEMSGICAFDGLRTVGNSATTTPNVNTNACSNAGSVPMCRSVSNRPHSGTGGGNALVRLSHDRRTLIAGIFRVSRDGCLTVRNMLLLNPTRIDAATANPASTGFHDSPLGADARRPVQLLHPQRTGAMNYSPVSSNSGATGRMLMPQIGHAPASPNAAGSDWCSPQVYGPAVALGSAGFSRAGTGSGRRGANPGYDVGASNPNASFTLFSTSMDTPFSPITYSLDSQRLTFPNSSGYNHERSNGPVPPPPTPQLLRAARDDAANVGNNHGINLFGNGNVNEATSTMAAGNGGGGGSGMHATTSNSTIHSRVGAGANNTLYRTQLRRQTSTVQSIANAVSPTALHTVGSVGSMLGSGAFNAPDAAASLLIPYVDIPIWRNGMAGVGLQPFSNFLGSPATHNNSNANGGGFTTTSTAGVNTASAANLQFGPTASQLPPNVVRLRDLKVLVTSVGEGASATVFVAIHKPTGRRLAVKRVDLSPLCLGCTSPYLRSGRIRQLQHIVIRELQVLHLTYRSPFMVKVYNAFFLTECAALDIVMEFMHYGSLDHLASALQKHARLLRESQRQRDRLLLGEDDAGALSSPPESDNECILTPPYRNSDGVTPQTHSSPENAQETEANAGRAGSGVGGAEGGPYAGNGPAGGSTAHVSYLSPKVLNFGGSMDEQQVQLQRRRLGLAATHVSSFSSPPGVAEAASGALSANAGTRSSEDDEGDSVQLDTFSVRSNCGTDDTKLDDGSGHMEEPFGVAERLVAVVGEQLLRGVRDMHSRGYIHRDIKPGNVLVNEHGVVKLSDFGLSQRCDDSGTGIKNPAMTCIAPPSVMPTRVNTPVCSPSAAVLQLGGSNGSGVGGGWASRRSTAFSPHMQRPLGLNENSPHQQLRIGVNSPELVSSSDRLMLPISTVNSVAAQRDGMDVLDAESTSSSSASGHNGGGGPIKGAPNSSSSSDTGCNCSGTDKYMSPERQRGEPHGKPADIWAVGVALAEFAVGEYPYCVDDVIDEFDRVSRLEKPVDVLQFNAHRAAPLSTVFADFIRLATLPIASQRPTAQELLEHPFFKQWHKPFNLKDYLAARVPVPSNQLKNDYLARHHHDGEQ</sequence>
<evidence type="ECO:0000256" key="1">
    <source>
        <dbReference type="ARBA" id="ARBA00022679"/>
    </source>
</evidence>
<feature type="domain" description="Protein kinase" evidence="12">
    <location>
        <begin position="1398"/>
        <end position="2004"/>
    </location>
</feature>
<comment type="similarity">
    <text evidence="5">Belongs to the protein kinase superfamily. STE Ser/Thr protein kinase family. MAP kinase kinase subfamily.</text>
</comment>
<keyword evidence="1" id="KW-0808">Transferase</keyword>
<evidence type="ECO:0000313" key="14">
    <source>
        <dbReference type="Proteomes" id="UP000038009"/>
    </source>
</evidence>
<feature type="compositionally biased region" description="Polar residues" evidence="11">
    <location>
        <begin position="375"/>
        <end position="386"/>
    </location>
</feature>
<evidence type="ECO:0000256" key="2">
    <source>
        <dbReference type="ARBA" id="ARBA00022741"/>
    </source>
</evidence>
<evidence type="ECO:0000256" key="8">
    <source>
        <dbReference type="ARBA" id="ARBA00049299"/>
    </source>
</evidence>
<keyword evidence="3" id="KW-0418">Kinase</keyword>
<dbReference type="Proteomes" id="UP000038009">
    <property type="component" value="Unassembled WGS sequence"/>
</dbReference>
<feature type="binding site" evidence="10">
    <location>
        <position position="1427"/>
    </location>
    <ligand>
        <name>ATP</name>
        <dbReference type="ChEBI" id="CHEBI:30616"/>
    </ligand>
</feature>
<gene>
    <name evidence="13" type="ORF">ABL78_2438</name>
</gene>
<evidence type="ECO:0000313" key="13">
    <source>
        <dbReference type="EMBL" id="KPI88476.1"/>
    </source>
</evidence>
<dbReference type="SMART" id="SM00220">
    <property type="entry name" value="S_TKc"/>
    <property type="match status" value="1"/>
</dbReference>
<evidence type="ECO:0000256" key="4">
    <source>
        <dbReference type="ARBA" id="ARBA00022840"/>
    </source>
</evidence>
<dbReference type="PROSITE" id="PS00108">
    <property type="entry name" value="PROTEIN_KINASE_ST"/>
    <property type="match status" value="1"/>
</dbReference>
<dbReference type="Gene3D" id="3.30.200.20">
    <property type="entry name" value="Phosphorylase Kinase, domain 1"/>
    <property type="match status" value="1"/>
</dbReference>
<organism evidence="13 14">
    <name type="scientific">Leptomonas seymouri</name>
    <dbReference type="NCBI Taxonomy" id="5684"/>
    <lineage>
        <taxon>Eukaryota</taxon>
        <taxon>Discoba</taxon>
        <taxon>Euglenozoa</taxon>
        <taxon>Kinetoplastea</taxon>
        <taxon>Metakinetoplastina</taxon>
        <taxon>Trypanosomatida</taxon>
        <taxon>Trypanosomatidae</taxon>
        <taxon>Leishmaniinae</taxon>
        <taxon>Leptomonas</taxon>
    </lineage>
</organism>
<feature type="compositionally biased region" description="Gly residues" evidence="11">
    <location>
        <begin position="1575"/>
        <end position="1592"/>
    </location>
</feature>
<accession>A0A0N0P775</accession>
<feature type="region of interest" description="Disordered" evidence="11">
    <location>
        <begin position="216"/>
        <end position="307"/>
    </location>
</feature>
<feature type="compositionally biased region" description="Polar residues" evidence="11">
    <location>
        <begin position="13"/>
        <end position="23"/>
    </location>
</feature>
<feature type="region of interest" description="Disordered" evidence="11">
    <location>
        <begin position="894"/>
        <end position="918"/>
    </location>
</feature>
<comment type="catalytic activity">
    <reaction evidence="8">
        <text>L-threonyl-[protein] + ATP = O-phospho-L-threonyl-[protein] + ADP + H(+)</text>
        <dbReference type="Rhea" id="RHEA:46608"/>
        <dbReference type="Rhea" id="RHEA-COMP:11060"/>
        <dbReference type="Rhea" id="RHEA-COMP:11605"/>
        <dbReference type="ChEBI" id="CHEBI:15378"/>
        <dbReference type="ChEBI" id="CHEBI:30013"/>
        <dbReference type="ChEBI" id="CHEBI:30616"/>
        <dbReference type="ChEBI" id="CHEBI:61977"/>
        <dbReference type="ChEBI" id="CHEBI:456216"/>
        <dbReference type="EC" id="2.7.12.2"/>
    </reaction>
</comment>
<evidence type="ECO:0000259" key="12">
    <source>
        <dbReference type="PROSITE" id="PS50011"/>
    </source>
</evidence>
<dbReference type="VEuPathDB" id="TriTrypDB:Lsey_0049_0230"/>
<proteinExistence type="inferred from homology"/>
<evidence type="ECO:0000256" key="6">
    <source>
        <dbReference type="ARBA" id="ARBA00038999"/>
    </source>
</evidence>
<dbReference type="OrthoDB" id="10252354at2759"/>
<evidence type="ECO:0000256" key="11">
    <source>
        <dbReference type="SAM" id="MobiDB-lite"/>
    </source>
</evidence>
<keyword evidence="2 10" id="KW-0547">Nucleotide-binding</keyword>
<dbReference type="InterPro" id="IPR000719">
    <property type="entry name" value="Prot_kinase_dom"/>
</dbReference>